<dbReference type="AlphaFoldDB" id="A0A512B9W0"/>
<dbReference type="EMBL" id="BJYT01000002">
    <property type="protein sequence ID" value="GEO08607.1"/>
    <property type="molecule type" value="Genomic_DNA"/>
</dbReference>
<dbReference type="GO" id="GO:0006974">
    <property type="term" value="P:DNA damage response"/>
    <property type="evidence" value="ECO:0007669"/>
    <property type="project" value="TreeGrafter"/>
</dbReference>
<protein>
    <submittedName>
        <fullName evidence="2">SIMPL domain-containing protein</fullName>
    </submittedName>
</protein>
<keyword evidence="3" id="KW-1185">Reference proteome</keyword>
<evidence type="ECO:0000256" key="1">
    <source>
        <dbReference type="SAM" id="SignalP"/>
    </source>
</evidence>
<comment type="caution">
    <text evidence="2">The sequence shown here is derived from an EMBL/GenBank/DDBJ whole genome shotgun (WGS) entry which is preliminary data.</text>
</comment>
<reference evidence="2 3" key="1">
    <citation type="submission" date="2019-07" db="EMBL/GenBank/DDBJ databases">
        <title>Whole genome shotgun sequence of Segetibacter aerophilus NBRC 106135.</title>
        <authorList>
            <person name="Hosoyama A."/>
            <person name="Uohara A."/>
            <person name="Ohji S."/>
            <person name="Ichikawa N."/>
        </authorList>
    </citation>
    <scope>NUCLEOTIDE SEQUENCE [LARGE SCALE GENOMIC DNA]</scope>
    <source>
        <strain evidence="2 3">NBRC 106135</strain>
    </source>
</reference>
<feature type="signal peptide" evidence="1">
    <location>
        <begin position="1"/>
        <end position="21"/>
    </location>
</feature>
<dbReference type="RefSeq" id="WP_147202661.1">
    <property type="nucleotide sequence ID" value="NZ_BJYT01000002.1"/>
</dbReference>
<sequence length="240" mass="26899">MKRIFSCLIAVFSLISINAISQEPIKQRTINVSGVAEMEVVPDEIYVQVDLREYDKKGGGKVDIDAIKNNFLKAALSIGVNESDISVQGYQGWDGNLWIYRKNKKKNPDLKASITYQVKLATTKKMDELVQKLDDEATQNFFISRVSHSKLQEFKKQLKVQAVKAARDKAIYLADAINEKAGEAISINEPNEISSYPQPMYANRMMKAEAASAADGEQAPNIDFKKIKLQFEVNATFALK</sequence>
<evidence type="ECO:0000313" key="3">
    <source>
        <dbReference type="Proteomes" id="UP000321513"/>
    </source>
</evidence>
<accession>A0A512B9W0</accession>
<organism evidence="2 3">
    <name type="scientific">Segetibacter aerophilus</name>
    <dbReference type="NCBI Taxonomy" id="670293"/>
    <lineage>
        <taxon>Bacteria</taxon>
        <taxon>Pseudomonadati</taxon>
        <taxon>Bacteroidota</taxon>
        <taxon>Chitinophagia</taxon>
        <taxon>Chitinophagales</taxon>
        <taxon>Chitinophagaceae</taxon>
        <taxon>Segetibacter</taxon>
    </lineage>
</organism>
<proteinExistence type="predicted"/>
<dbReference type="Pfam" id="PF04402">
    <property type="entry name" value="SIMPL"/>
    <property type="match status" value="1"/>
</dbReference>
<dbReference type="OrthoDB" id="1242975at2"/>
<dbReference type="InterPro" id="IPR007497">
    <property type="entry name" value="SIMPL/DUF541"/>
</dbReference>
<dbReference type="InterPro" id="IPR052022">
    <property type="entry name" value="26kDa_periplasmic_antigen"/>
</dbReference>
<dbReference type="Proteomes" id="UP000321513">
    <property type="component" value="Unassembled WGS sequence"/>
</dbReference>
<dbReference type="Gene3D" id="3.30.70.2970">
    <property type="entry name" value="Protein of unknown function (DUF541), domain 2"/>
    <property type="match status" value="1"/>
</dbReference>
<evidence type="ECO:0000313" key="2">
    <source>
        <dbReference type="EMBL" id="GEO08607.1"/>
    </source>
</evidence>
<name>A0A512B9W0_9BACT</name>
<keyword evidence="1" id="KW-0732">Signal</keyword>
<dbReference type="Gene3D" id="3.30.110.170">
    <property type="entry name" value="Protein of unknown function (DUF541), domain 1"/>
    <property type="match status" value="1"/>
</dbReference>
<dbReference type="PANTHER" id="PTHR34387">
    <property type="entry name" value="SLR1258 PROTEIN"/>
    <property type="match status" value="1"/>
</dbReference>
<feature type="chain" id="PRO_5021938601" evidence="1">
    <location>
        <begin position="22"/>
        <end position="240"/>
    </location>
</feature>
<dbReference type="PANTHER" id="PTHR34387:SF1">
    <property type="entry name" value="PERIPLASMIC IMMUNOGENIC PROTEIN"/>
    <property type="match status" value="1"/>
</dbReference>
<gene>
    <name evidence="2" type="ORF">SAE01_11030</name>
</gene>